<evidence type="ECO:0000313" key="2">
    <source>
        <dbReference type="Proteomes" id="UP000317944"/>
    </source>
</evidence>
<dbReference type="Gene3D" id="3.30.460.90">
    <property type="match status" value="1"/>
</dbReference>
<evidence type="ECO:0000313" key="1">
    <source>
        <dbReference type="EMBL" id="TQR31779.1"/>
    </source>
</evidence>
<comment type="caution">
    <text evidence="1">The sequence shown here is derived from an EMBL/GenBank/DDBJ whole genome shotgun (WGS) entry which is preliminary data.</text>
</comment>
<dbReference type="InterPro" id="IPR043519">
    <property type="entry name" value="NT_sf"/>
</dbReference>
<proteinExistence type="predicted"/>
<protein>
    <submittedName>
        <fullName evidence="1">Nucleotidyltransferase</fullName>
    </submittedName>
</protein>
<accession>A0A544UGI9</accession>
<dbReference type="EMBL" id="SADV01000010">
    <property type="protein sequence ID" value="TQR31779.1"/>
    <property type="molecule type" value="Genomic_DNA"/>
</dbReference>
<sequence>MNEFIKKHIDLDSDVTKKARISRDFLYKQLEELPSKAVNFPRLYPSKHIYNYGSFSRKTKIRPLDDIDFMLVFAADGTTYQDFGDEVKLTVPEEATNLYKLRDEDGYLNSRKVANKIRDNISKVSQYKKADIRSSQEAVILSLTSYDWTFDIIPALKTTEEADGRSYYLIPNGNGHWKKTDPRIDQSRVTETNQSTDFNVIEFIRIIKYWNKIQKINISSYLIENIVLNYVESYYICSNRKKQLSSFFGYLKDAIFEPVLDPKGLQGNLNELEYTKKKLIQNKAVACESAVDKALEFEMAVNYENADKKWRVVFGDDYE</sequence>
<dbReference type="Proteomes" id="UP000317944">
    <property type="component" value="Unassembled WGS sequence"/>
</dbReference>
<name>A0A544UGI9_LYSSH</name>
<dbReference type="SUPFAM" id="SSF81301">
    <property type="entry name" value="Nucleotidyltransferase"/>
    <property type="match status" value="1"/>
</dbReference>
<dbReference type="OrthoDB" id="2082416at2"/>
<dbReference type="AlphaFoldDB" id="A0A544UGI9"/>
<reference evidence="1 2" key="1">
    <citation type="submission" date="2018-03" db="EMBL/GenBank/DDBJ databases">
        <title>Aerobic endospore-forming bacteria genome sequencing and assembly.</title>
        <authorList>
            <person name="Cavalcante D.A."/>
            <person name="Driks A."/>
            <person name="Putonti C."/>
            <person name="De-Souza M.T."/>
        </authorList>
    </citation>
    <scope>NUCLEOTIDE SEQUENCE [LARGE SCALE GENOMIC DNA]</scope>
    <source>
        <strain evidence="1 2">SDF0037</strain>
    </source>
</reference>
<organism evidence="1 2">
    <name type="scientific">Lysinibacillus sphaericus</name>
    <name type="common">Bacillus sphaericus</name>
    <dbReference type="NCBI Taxonomy" id="1421"/>
    <lineage>
        <taxon>Bacteria</taxon>
        <taxon>Bacillati</taxon>
        <taxon>Bacillota</taxon>
        <taxon>Bacilli</taxon>
        <taxon>Bacillales</taxon>
        <taxon>Bacillaceae</taxon>
        <taxon>Lysinibacillus</taxon>
    </lineage>
</organism>
<gene>
    <name evidence="1" type="ORF">C7Y47_13935</name>
</gene>